<dbReference type="Proteomes" id="UP000792457">
    <property type="component" value="Unassembled WGS sequence"/>
</dbReference>
<dbReference type="OrthoDB" id="10060618at2759"/>
<dbReference type="InterPro" id="IPR049012">
    <property type="entry name" value="Mutator_transp_dom"/>
</dbReference>
<dbReference type="Pfam" id="PF20700">
    <property type="entry name" value="Mutator"/>
    <property type="match status" value="1"/>
</dbReference>
<evidence type="ECO:0000313" key="2">
    <source>
        <dbReference type="EMBL" id="KAG8227028.1"/>
    </source>
</evidence>
<name>A0A8K0NZC4_LADFU</name>
<comment type="caution">
    <text evidence="2">The sequence shown here is derived from an EMBL/GenBank/DDBJ whole genome shotgun (WGS) entry which is preliminary data.</text>
</comment>
<sequence length="255" mass="28729">MCSYCKACKPWGDKKDSEEYLEWFDTHKDTGSANHQGSAGKMEVDDIREIFKRSVPSYGVKYLNYIGDGGSRTYKGVVDASPYSPSVEISKKECVEHIQKGMGTRLHACKKKIKGLGGRGKLTGKLIDELTIYYGLAIRRNSDSVEKMKDTIWATFFHKPSTDEQPKHDKCPPGQESWCLWQGVKVTENLKNYNHRTPLHSDVVDAICPIYESLTEKKLLQRCVGGFTQNLNESLNSVIWQIALKVHHSGAAIVK</sequence>
<reference evidence="2" key="2">
    <citation type="submission" date="2017-10" db="EMBL/GenBank/DDBJ databases">
        <title>Ladona fulva Genome sequencing and assembly.</title>
        <authorList>
            <person name="Murali S."/>
            <person name="Richards S."/>
            <person name="Bandaranaike D."/>
            <person name="Bellair M."/>
            <person name="Blankenburg K."/>
            <person name="Chao H."/>
            <person name="Dinh H."/>
            <person name="Doddapaneni H."/>
            <person name="Dugan-Rocha S."/>
            <person name="Elkadiri S."/>
            <person name="Gnanaolivu R."/>
            <person name="Hernandez B."/>
            <person name="Skinner E."/>
            <person name="Javaid M."/>
            <person name="Lee S."/>
            <person name="Li M."/>
            <person name="Ming W."/>
            <person name="Munidasa M."/>
            <person name="Muniz J."/>
            <person name="Nguyen L."/>
            <person name="Hughes D."/>
            <person name="Osuji N."/>
            <person name="Pu L.-L."/>
            <person name="Puazo M."/>
            <person name="Qu C."/>
            <person name="Quiroz J."/>
            <person name="Raj R."/>
            <person name="Weissenberger G."/>
            <person name="Xin Y."/>
            <person name="Zou X."/>
            <person name="Han Y."/>
            <person name="Worley K."/>
            <person name="Muzny D."/>
            <person name="Gibbs R."/>
        </authorList>
    </citation>
    <scope>NUCLEOTIDE SEQUENCE</scope>
    <source>
        <strain evidence="2">Sampled in the wild</strain>
    </source>
</reference>
<feature type="domain" description="Mutator-like transposase" evidence="1">
    <location>
        <begin position="4"/>
        <end position="179"/>
    </location>
</feature>
<evidence type="ECO:0000259" key="1">
    <source>
        <dbReference type="Pfam" id="PF20700"/>
    </source>
</evidence>
<evidence type="ECO:0000313" key="3">
    <source>
        <dbReference type="Proteomes" id="UP000792457"/>
    </source>
</evidence>
<dbReference type="AlphaFoldDB" id="A0A8K0NZC4"/>
<organism evidence="2 3">
    <name type="scientific">Ladona fulva</name>
    <name type="common">Scarce chaser dragonfly</name>
    <name type="synonym">Libellula fulva</name>
    <dbReference type="NCBI Taxonomy" id="123851"/>
    <lineage>
        <taxon>Eukaryota</taxon>
        <taxon>Metazoa</taxon>
        <taxon>Ecdysozoa</taxon>
        <taxon>Arthropoda</taxon>
        <taxon>Hexapoda</taxon>
        <taxon>Insecta</taxon>
        <taxon>Pterygota</taxon>
        <taxon>Palaeoptera</taxon>
        <taxon>Odonata</taxon>
        <taxon>Epiprocta</taxon>
        <taxon>Anisoptera</taxon>
        <taxon>Libelluloidea</taxon>
        <taxon>Libellulidae</taxon>
        <taxon>Ladona</taxon>
    </lineage>
</organism>
<dbReference type="EMBL" id="KZ308308">
    <property type="protein sequence ID" value="KAG8227028.1"/>
    <property type="molecule type" value="Genomic_DNA"/>
</dbReference>
<reference evidence="2" key="1">
    <citation type="submission" date="2013-04" db="EMBL/GenBank/DDBJ databases">
        <authorList>
            <person name="Qu J."/>
            <person name="Murali S.C."/>
            <person name="Bandaranaike D."/>
            <person name="Bellair M."/>
            <person name="Blankenburg K."/>
            <person name="Chao H."/>
            <person name="Dinh H."/>
            <person name="Doddapaneni H."/>
            <person name="Downs B."/>
            <person name="Dugan-Rocha S."/>
            <person name="Elkadiri S."/>
            <person name="Gnanaolivu R.D."/>
            <person name="Hernandez B."/>
            <person name="Javaid M."/>
            <person name="Jayaseelan J.C."/>
            <person name="Lee S."/>
            <person name="Li M."/>
            <person name="Ming W."/>
            <person name="Munidasa M."/>
            <person name="Muniz J."/>
            <person name="Nguyen L."/>
            <person name="Ongeri F."/>
            <person name="Osuji N."/>
            <person name="Pu L.-L."/>
            <person name="Puazo M."/>
            <person name="Qu C."/>
            <person name="Quiroz J."/>
            <person name="Raj R."/>
            <person name="Weissenberger G."/>
            <person name="Xin Y."/>
            <person name="Zou X."/>
            <person name="Han Y."/>
            <person name="Richards S."/>
            <person name="Worley K."/>
            <person name="Muzny D."/>
            <person name="Gibbs R."/>
        </authorList>
    </citation>
    <scope>NUCLEOTIDE SEQUENCE</scope>
    <source>
        <strain evidence="2">Sampled in the wild</strain>
    </source>
</reference>
<accession>A0A8K0NZC4</accession>
<gene>
    <name evidence="2" type="ORF">J437_LFUL006648</name>
</gene>
<keyword evidence="3" id="KW-1185">Reference proteome</keyword>
<protein>
    <recommendedName>
        <fullName evidence="1">Mutator-like transposase domain-containing protein</fullName>
    </recommendedName>
</protein>
<proteinExistence type="predicted"/>